<name>A0AAV0CKU0_9ASTE</name>
<evidence type="ECO:0000313" key="3">
    <source>
        <dbReference type="Proteomes" id="UP001152523"/>
    </source>
</evidence>
<feature type="transmembrane region" description="Helical" evidence="1">
    <location>
        <begin position="54"/>
        <end position="79"/>
    </location>
</feature>
<evidence type="ECO:0000313" key="2">
    <source>
        <dbReference type="EMBL" id="CAH9079003.1"/>
    </source>
</evidence>
<dbReference type="AlphaFoldDB" id="A0AAV0CKU0"/>
<comment type="caution">
    <text evidence="2">The sequence shown here is derived from an EMBL/GenBank/DDBJ whole genome shotgun (WGS) entry which is preliminary data.</text>
</comment>
<keyword evidence="1" id="KW-1133">Transmembrane helix</keyword>
<proteinExistence type="predicted"/>
<keyword evidence="1" id="KW-0812">Transmembrane</keyword>
<sequence>MLAASRSYTIRNKEGVDCYLYWRTGVVDVVIETDKIRRYGNVVPTAQQRKRSGAAAVVGCPVAFSSPLFFFPFFFFFYFSSSSPSSSSSSSTFSLHLLLDRSGNFFSWLDLEIVRWLLLSRPT</sequence>
<dbReference type="EMBL" id="CAMAPF010000033">
    <property type="protein sequence ID" value="CAH9079003.1"/>
    <property type="molecule type" value="Genomic_DNA"/>
</dbReference>
<reference evidence="2" key="1">
    <citation type="submission" date="2022-07" db="EMBL/GenBank/DDBJ databases">
        <authorList>
            <person name="Macas J."/>
            <person name="Novak P."/>
            <person name="Neumann P."/>
        </authorList>
    </citation>
    <scope>NUCLEOTIDE SEQUENCE</scope>
</reference>
<keyword evidence="3" id="KW-1185">Reference proteome</keyword>
<evidence type="ECO:0000256" key="1">
    <source>
        <dbReference type="SAM" id="Phobius"/>
    </source>
</evidence>
<gene>
    <name evidence="2" type="ORF">CEPIT_LOCUS6683</name>
</gene>
<keyword evidence="1" id="KW-0472">Membrane</keyword>
<accession>A0AAV0CKU0</accession>
<organism evidence="2 3">
    <name type="scientific">Cuscuta epithymum</name>
    <dbReference type="NCBI Taxonomy" id="186058"/>
    <lineage>
        <taxon>Eukaryota</taxon>
        <taxon>Viridiplantae</taxon>
        <taxon>Streptophyta</taxon>
        <taxon>Embryophyta</taxon>
        <taxon>Tracheophyta</taxon>
        <taxon>Spermatophyta</taxon>
        <taxon>Magnoliopsida</taxon>
        <taxon>eudicotyledons</taxon>
        <taxon>Gunneridae</taxon>
        <taxon>Pentapetalae</taxon>
        <taxon>asterids</taxon>
        <taxon>lamiids</taxon>
        <taxon>Solanales</taxon>
        <taxon>Convolvulaceae</taxon>
        <taxon>Cuscuteae</taxon>
        <taxon>Cuscuta</taxon>
        <taxon>Cuscuta subgen. Cuscuta</taxon>
    </lineage>
</organism>
<protein>
    <submittedName>
        <fullName evidence="2">Uncharacterized protein</fullName>
    </submittedName>
</protein>
<dbReference type="Proteomes" id="UP001152523">
    <property type="component" value="Unassembled WGS sequence"/>
</dbReference>